<keyword evidence="1" id="KW-0479">Metal-binding</keyword>
<dbReference type="AlphaFoldDB" id="A0A023FJ76"/>
<dbReference type="GO" id="GO:0008270">
    <property type="term" value="F:zinc ion binding"/>
    <property type="evidence" value="ECO:0007669"/>
    <property type="project" value="UniProtKB-KW"/>
</dbReference>
<name>A0A023FJ76_AMBCJ</name>
<dbReference type="Pfam" id="PF25327">
    <property type="entry name" value="UBL_ZFAND1"/>
    <property type="match status" value="1"/>
</dbReference>
<protein>
    <recommendedName>
        <fullName evidence="5">AN1-type domain-containing protein</fullName>
    </recommendedName>
</protein>
<dbReference type="PANTHER" id="PTHR14677:SF20">
    <property type="entry name" value="ZINC FINGER AN1-TYPE CONTAINING 2A-RELATED"/>
    <property type="match status" value="1"/>
</dbReference>
<dbReference type="InterPro" id="IPR035896">
    <property type="entry name" value="AN1-like_Znf"/>
</dbReference>
<evidence type="ECO:0000259" key="5">
    <source>
        <dbReference type="PROSITE" id="PS51039"/>
    </source>
</evidence>
<dbReference type="SMART" id="SM00154">
    <property type="entry name" value="ZnF_AN1"/>
    <property type="match status" value="2"/>
</dbReference>
<sequence length="271" mass="30570">MAELPQLGKHCHVESCNRLDFLPFECVHCKNTFCSDHRTSDAHVCDRVQTHVLTDKEARCSRTGTLFCCSFSDCSQKELTPIACGLCAANFCVRHRHAQDHKCKCLPSQSDHMPLTTKVVQKILESKKPAEKPISSKASLSPTAQKVKLMKMKMHAAGEKTVPLADRVYFEVYFPKGHKVRSKPYHFSKLWTVGRAIDSTAIIEKLPNQNNRLTEKRLLLFHASTLKALGMSDSFETLLNSKLLNEAETLVLEYVPPNCDALAADYRYEES</sequence>
<reference evidence="6" key="1">
    <citation type="submission" date="2014-03" db="EMBL/GenBank/DDBJ databases">
        <title>The sialotranscriptome of Amblyomma triste, Amblyomma parvum and Amblyomma cajennense ticks, uncovered by 454-based RNA-seq.</title>
        <authorList>
            <person name="Garcia G.R."/>
            <person name="Gardinassi L.G."/>
            <person name="Ribeiro J.M."/>
            <person name="Anatriello E."/>
            <person name="Ferreira B.R."/>
            <person name="Moreira H.N."/>
            <person name="Mafra C."/>
            <person name="Olegario M.M."/>
            <person name="Szabo P.J."/>
            <person name="Miranda-Santos I.K."/>
            <person name="Maruyama S.R."/>
        </authorList>
    </citation>
    <scope>NUCLEOTIDE SEQUENCE</scope>
    <source>
        <strain evidence="6">Uberlandia</strain>
        <tissue evidence="6">Salivary glands</tissue>
    </source>
</reference>
<evidence type="ECO:0000256" key="3">
    <source>
        <dbReference type="ARBA" id="ARBA00022833"/>
    </source>
</evidence>
<dbReference type="EMBL" id="GBBK01003283">
    <property type="protein sequence ID" value="JAC21199.1"/>
    <property type="molecule type" value="mRNA"/>
</dbReference>
<evidence type="ECO:0000256" key="1">
    <source>
        <dbReference type="ARBA" id="ARBA00022723"/>
    </source>
</evidence>
<proteinExistence type="evidence at transcript level"/>
<evidence type="ECO:0000256" key="4">
    <source>
        <dbReference type="PROSITE-ProRule" id="PRU00449"/>
    </source>
</evidence>
<dbReference type="GO" id="GO:0005783">
    <property type="term" value="C:endoplasmic reticulum"/>
    <property type="evidence" value="ECO:0007669"/>
    <property type="project" value="TreeGrafter"/>
</dbReference>
<accession>A0A023FJ76</accession>
<dbReference type="SUPFAM" id="SSF118310">
    <property type="entry name" value="AN1-like Zinc finger"/>
    <property type="match status" value="2"/>
</dbReference>
<dbReference type="InterPro" id="IPR000058">
    <property type="entry name" value="Znf_AN1"/>
</dbReference>
<dbReference type="GO" id="GO:0043161">
    <property type="term" value="P:proteasome-mediated ubiquitin-dependent protein catabolic process"/>
    <property type="evidence" value="ECO:0007669"/>
    <property type="project" value="TreeGrafter"/>
</dbReference>
<keyword evidence="3" id="KW-0862">Zinc</keyword>
<organism evidence="6">
    <name type="scientific">Amblyomma cajennense</name>
    <name type="common">Cayenne tick</name>
    <name type="synonym">Acarus cajennensis</name>
    <dbReference type="NCBI Taxonomy" id="34607"/>
    <lineage>
        <taxon>Eukaryota</taxon>
        <taxon>Metazoa</taxon>
        <taxon>Ecdysozoa</taxon>
        <taxon>Arthropoda</taxon>
        <taxon>Chelicerata</taxon>
        <taxon>Arachnida</taxon>
        <taxon>Acari</taxon>
        <taxon>Parasitiformes</taxon>
        <taxon>Ixodida</taxon>
        <taxon>Ixodoidea</taxon>
        <taxon>Ixodidae</taxon>
        <taxon>Amblyomminae</taxon>
        <taxon>Amblyomma</taxon>
    </lineage>
</organism>
<dbReference type="InterPro" id="IPR057358">
    <property type="entry name" value="UBL_ZFAND1-like"/>
</dbReference>
<dbReference type="PANTHER" id="PTHR14677">
    <property type="entry name" value="ARSENITE INDUCUBLE RNA ASSOCIATED PROTEIN AIP-1-RELATED"/>
    <property type="match status" value="1"/>
</dbReference>
<dbReference type="Pfam" id="PF01428">
    <property type="entry name" value="zf-AN1"/>
    <property type="match status" value="2"/>
</dbReference>
<evidence type="ECO:0000313" key="6">
    <source>
        <dbReference type="EMBL" id="JAC21199.1"/>
    </source>
</evidence>
<dbReference type="Gene3D" id="4.10.1110.10">
    <property type="entry name" value="AN1-like Zinc finger"/>
    <property type="match status" value="2"/>
</dbReference>
<dbReference type="GO" id="GO:0045047">
    <property type="term" value="P:protein targeting to ER"/>
    <property type="evidence" value="ECO:0007669"/>
    <property type="project" value="TreeGrafter"/>
</dbReference>
<keyword evidence="2 4" id="KW-0863">Zinc-finger</keyword>
<dbReference type="PROSITE" id="PS51039">
    <property type="entry name" value="ZF_AN1"/>
    <property type="match status" value="1"/>
</dbReference>
<feature type="domain" description="AN1-type" evidence="5">
    <location>
        <begin position="5"/>
        <end position="53"/>
    </location>
</feature>
<evidence type="ECO:0000256" key="2">
    <source>
        <dbReference type="ARBA" id="ARBA00022771"/>
    </source>
</evidence>